<dbReference type="OrthoDB" id="408631at2759"/>
<evidence type="ECO:0000256" key="1">
    <source>
        <dbReference type="ARBA" id="ARBA00022801"/>
    </source>
</evidence>
<feature type="domain" description="Alpha/beta hydrolase fold-3" evidence="2">
    <location>
        <begin position="94"/>
        <end position="303"/>
    </location>
</feature>
<keyword evidence="1" id="KW-0378">Hydrolase</keyword>
<name>A0A9P4Q9J8_9PEZI</name>
<dbReference type="InterPro" id="IPR050300">
    <property type="entry name" value="GDXG_lipolytic_enzyme"/>
</dbReference>
<evidence type="ECO:0000313" key="4">
    <source>
        <dbReference type="Proteomes" id="UP000799441"/>
    </source>
</evidence>
<evidence type="ECO:0000259" key="2">
    <source>
        <dbReference type="Pfam" id="PF07859"/>
    </source>
</evidence>
<dbReference type="PANTHER" id="PTHR48081:SF8">
    <property type="entry name" value="ALPHA_BETA HYDROLASE FOLD-3 DOMAIN-CONTAINING PROTEIN-RELATED"/>
    <property type="match status" value="1"/>
</dbReference>
<reference evidence="3" key="1">
    <citation type="journal article" date="2020" name="Stud. Mycol.">
        <title>101 Dothideomycetes genomes: a test case for predicting lifestyles and emergence of pathogens.</title>
        <authorList>
            <person name="Haridas S."/>
            <person name="Albert R."/>
            <person name="Binder M."/>
            <person name="Bloem J."/>
            <person name="Labutti K."/>
            <person name="Salamov A."/>
            <person name="Andreopoulos B."/>
            <person name="Baker S."/>
            <person name="Barry K."/>
            <person name="Bills G."/>
            <person name="Bluhm B."/>
            <person name="Cannon C."/>
            <person name="Castanera R."/>
            <person name="Culley D."/>
            <person name="Daum C."/>
            <person name="Ezra D."/>
            <person name="Gonzalez J."/>
            <person name="Henrissat B."/>
            <person name="Kuo A."/>
            <person name="Liang C."/>
            <person name="Lipzen A."/>
            <person name="Lutzoni F."/>
            <person name="Magnuson J."/>
            <person name="Mondo S."/>
            <person name="Nolan M."/>
            <person name="Ohm R."/>
            <person name="Pangilinan J."/>
            <person name="Park H.-J."/>
            <person name="Ramirez L."/>
            <person name="Alfaro M."/>
            <person name="Sun H."/>
            <person name="Tritt A."/>
            <person name="Yoshinaga Y."/>
            <person name="Zwiers L.-H."/>
            <person name="Turgeon B."/>
            <person name="Goodwin S."/>
            <person name="Spatafora J."/>
            <person name="Crous P."/>
            <person name="Grigoriev I."/>
        </authorList>
    </citation>
    <scope>NUCLEOTIDE SEQUENCE</scope>
    <source>
        <strain evidence="3">CBS 116435</strain>
    </source>
</reference>
<dbReference type="Gene3D" id="3.40.50.1820">
    <property type="entry name" value="alpha/beta hydrolase"/>
    <property type="match status" value="1"/>
</dbReference>
<evidence type="ECO:0000313" key="3">
    <source>
        <dbReference type="EMBL" id="KAF2723123.1"/>
    </source>
</evidence>
<proteinExistence type="predicted"/>
<dbReference type="EMBL" id="MU003778">
    <property type="protein sequence ID" value="KAF2723123.1"/>
    <property type="molecule type" value="Genomic_DNA"/>
</dbReference>
<dbReference type="InterPro" id="IPR029058">
    <property type="entry name" value="AB_hydrolase_fold"/>
</dbReference>
<gene>
    <name evidence="3" type="ORF">K431DRAFT_319230</name>
</gene>
<dbReference type="AlphaFoldDB" id="A0A9P4Q9J8"/>
<organism evidence="3 4">
    <name type="scientific">Polychaeton citri CBS 116435</name>
    <dbReference type="NCBI Taxonomy" id="1314669"/>
    <lineage>
        <taxon>Eukaryota</taxon>
        <taxon>Fungi</taxon>
        <taxon>Dikarya</taxon>
        <taxon>Ascomycota</taxon>
        <taxon>Pezizomycotina</taxon>
        <taxon>Dothideomycetes</taxon>
        <taxon>Dothideomycetidae</taxon>
        <taxon>Capnodiales</taxon>
        <taxon>Capnodiaceae</taxon>
        <taxon>Polychaeton</taxon>
    </lineage>
</organism>
<dbReference type="SUPFAM" id="SSF53474">
    <property type="entry name" value="alpha/beta-Hydrolases"/>
    <property type="match status" value="1"/>
</dbReference>
<comment type="caution">
    <text evidence="3">The sequence shown here is derived from an EMBL/GenBank/DDBJ whole genome shotgun (WGS) entry which is preliminary data.</text>
</comment>
<sequence>MLLSPEKLKQSSMMEETITEFIRAYPSPPTEWSDYHSIRAVMDAVALQGASQVAGVTETYRHITLRDGAANKIKVFTPDHPPSEGSPLIILNFGGGFIAGSCEQMTVNARCFVKAFGAVVVNPDYRLAPDHPWPTQQLDVWDTTRWCADNAKEVLKADPTKGFIIGGVSAGGNVSSVVATMAVEQPLRHPITGQWLAVPTLMNEDNVPDKYRQYYLSMEHNTDTPVLAARDLDIIQGFINADASSPLRYPVLTKAPLSRQPKAFIQACGLDPIRDDALVWDEMLKEAGVQTRTELYPGCPHAHWSFMPGLDITTKARVDTVVGMAWLLGKEMSRDEALKAIA</sequence>
<dbReference type="Pfam" id="PF07859">
    <property type="entry name" value="Abhydrolase_3"/>
    <property type="match status" value="1"/>
</dbReference>
<protein>
    <submittedName>
        <fullName evidence="3">Alpha/beta-hydrolase</fullName>
    </submittedName>
</protein>
<dbReference type="Proteomes" id="UP000799441">
    <property type="component" value="Unassembled WGS sequence"/>
</dbReference>
<dbReference type="InterPro" id="IPR013094">
    <property type="entry name" value="AB_hydrolase_3"/>
</dbReference>
<keyword evidence="4" id="KW-1185">Reference proteome</keyword>
<dbReference type="GO" id="GO:0016787">
    <property type="term" value="F:hydrolase activity"/>
    <property type="evidence" value="ECO:0007669"/>
    <property type="project" value="UniProtKB-KW"/>
</dbReference>
<accession>A0A9P4Q9J8</accession>
<dbReference type="PANTHER" id="PTHR48081">
    <property type="entry name" value="AB HYDROLASE SUPERFAMILY PROTEIN C4A8.06C"/>
    <property type="match status" value="1"/>
</dbReference>